<evidence type="ECO:0000313" key="3">
    <source>
        <dbReference type="Proteomes" id="UP001478862"/>
    </source>
</evidence>
<dbReference type="InterPro" id="IPR038500">
    <property type="entry name" value="Antitermination_sf"/>
</dbReference>
<evidence type="ECO:0000259" key="1">
    <source>
        <dbReference type="Pfam" id="PF00684"/>
    </source>
</evidence>
<reference evidence="2 3" key="1">
    <citation type="submission" date="2024-06" db="EMBL/GenBank/DDBJ databases">
        <title>Lysinibacillus zambalefons sp. nov., a Novel Firmicute Isolated from the Poon Bato Zambales Hyperalkaline Spring.</title>
        <authorList>
            <person name="Aja J.A."/>
            <person name="Lazaro J.E.H."/>
            <person name="Llorin L.D."/>
            <person name="Lim K.R."/>
            <person name="Teodosio J."/>
            <person name="Dalisay D.S."/>
        </authorList>
    </citation>
    <scope>NUCLEOTIDE SEQUENCE [LARGE SCALE GENOMIC DNA]</scope>
    <source>
        <strain evidence="2 3">M3</strain>
    </source>
</reference>
<keyword evidence="3" id="KW-1185">Reference proteome</keyword>
<name>A0ABV1MRR7_9BACI</name>
<evidence type="ECO:0000313" key="2">
    <source>
        <dbReference type="EMBL" id="MEQ6355197.1"/>
    </source>
</evidence>
<proteinExistence type="predicted"/>
<dbReference type="Pfam" id="PF00684">
    <property type="entry name" value="DnaJ_CXXCXGXG"/>
    <property type="match status" value="1"/>
</dbReference>
<organism evidence="2 3">
    <name type="scientific">Lysinibacillus zambalensis</name>
    <dbReference type="NCBI Taxonomy" id="3160866"/>
    <lineage>
        <taxon>Bacteria</taxon>
        <taxon>Bacillati</taxon>
        <taxon>Bacillota</taxon>
        <taxon>Bacilli</taxon>
        <taxon>Bacillales</taxon>
        <taxon>Bacillaceae</taxon>
        <taxon>Lysinibacillus</taxon>
    </lineage>
</organism>
<gene>
    <name evidence="2" type="ORF">ABNX05_11265</name>
</gene>
<accession>A0ABV1MRR7</accession>
<dbReference type="Proteomes" id="UP001478862">
    <property type="component" value="Unassembled WGS sequence"/>
</dbReference>
<dbReference type="RefSeq" id="WP_349659826.1">
    <property type="nucleotide sequence ID" value="NZ_JBEGDG010000007.1"/>
</dbReference>
<dbReference type="InterPro" id="IPR036410">
    <property type="entry name" value="HSP_DnaJ_Cys-rich_dom_sf"/>
</dbReference>
<dbReference type="Gene3D" id="1.10.274.110">
    <property type="match status" value="1"/>
</dbReference>
<sequence length="45" mass="4955">MDKKVTCNKCNGKGKVSDLQMFVVLSIPMNKTCDKCKGKGYVISN</sequence>
<comment type="caution">
    <text evidence="2">The sequence shown here is derived from an EMBL/GenBank/DDBJ whole genome shotgun (WGS) entry which is preliminary data.</text>
</comment>
<protein>
    <submittedName>
        <fullName evidence="2">Zinc finger domain-containing protein</fullName>
    </submittedName>
</protein>
<feature type="domain" description="CR-type" evidence="1">
    <location>
        <begin position="4"/>
        <end position="44"/>
    </location>
</feature>
<dbReference type="EMBL" id="JBEGDG010000007">
    <property type="protein sequence ID" value="MEQ6355197.1"/>
    <property type="molecule type" value="Genomic_DNA"/>
</dbReference>
<dbReference type="InterPro" id="IPR001305">
    <property type="entry name" value="HSP_DnaJ_Cys-rich_dom"/>
</dbReference>
<dbReference type="SUPFAM" id="SSF57938">
    <property type="entry name" value="DnaJ/Hsp40 cysteine-rich domain"/>
    <property type="match status" value="1"/>
</dbReference>